<protein>
    <submittedName>
        <fullName evidence="8">Uncharacterized protein</fullName>
    </submittedName>
</protein>
<evidence type="ECO:0000256" key="6">
    <source>
        <dbReference type="ARBA" id="ARBA00022989"/>
    </source>
</evidence>
<reference evidence="9" key="1">
    <citation type="journal article" date="2013" name="Nature">
        <title>Draft genome of the wheat A-genome progenitor Triticum urartu.</title>
        <authorList>
            <person name="Ling H.Q."/>
            <person name="Zhao S."/>
            <person name="Liu D."/>
            <person name="Wang J."/>
            <person name="Sun H."/>
            <person name="Zhang C."/>
            <person name="Fan H."/>
            <person name="Li D."/>
            <person name="Dong L."/>
            <person name="Tao Y."/>
            <person name="Gao C."/>
            <person name="Wu H."/>
            <person name="Li Y."/>
            <person name="Cui Y."/>
            <person name="Guo X."/>
            <person name="Zheng S."/>
            <person name="Wang B."/>
            <person name="Yu K."/>
            <person name="Liang Q."/>
            <person name="Yang W."/>
            <person name="Lou X."/>
            <person name="Chen J."/>
            <person name="Feng M."/>
            <person name="Jian J."/>
            <person name="Zhang X."/>
            <person name="Luo G."/>
            <person name="Jiang Y."/>
            <person name="Liu J."/>
            <person name="Wang Z."/>
            <person name="Sha Y."/>
            <person name="Zhang B."/>
            <person name="Wu H."/>
            <person name="Tang D."/>
            <person name="Shen Q."/>
            <person name="Xue P."/>
            <person name="Zou S."/>
            <person name="Wang X."/>
            <person name="Liu X."/>
            <person name="Wang F."/>
            <person name="Yang Y."/>
            <person name="An X."/>
            <person name="Dong Z."/>
            <person name="Zhang K."/>
            <person name="Zhang X."/>
            <person name="Luo M.C."/>
            <person name="Dvorak J."/>
            <person name="Tong Y."/>
            <person name="Wang J."/>
            <person name="Yang H."/>
            <person name="Li Z."/>
            <person name="Wang D."/>
            <person name="Zhang A."/>
            <person name="Wang J."/>
        </authorList>
    </citation>
    <scope>NUCLEOTIDE SEQUENCE</scope>
    <source>
        <strain evidence="9">cv. G1812</strain>
    </source>
</reference>
<organism evidence="8 9">
    <name type="scientific">Triticum urartu</name>
    <name type="common">Red wild einkorn</name>
    <name type="synonym">Crithodium urartu</name>
    <dbReference type="NCBI Taxonomy" id="4572"/>
    <lineage>
        <taxon>Eukaryota</taxon>
        <taxon>Viridiplantae</taxon>
        <taxon>Streptophyta</taxon>
        <taxon>Embryophyta</taxon>
        <taxon>Tracheophyta</taxon>
        <taxon>Spermatophyta</taxon>
        <taxon>Magnoliopsida</taxon>
        <taxon>Liliopsida</taxon>
        <taxon>Poales</taxon>
        <taxon>Poaceae</taxon>
        <taxon>BOP clade</taxon>
        <taxon>Pooideae</taxon>
        <taxon>Triticodae</taxon>
        <taxon>Triticeae</taxon>
        <taxon>Triticinae</taxon>
        <taxon>Triticum</taxon>
    </lineage>
</organism>
<comment type="subcellular location">
    <subcellularLocation>
        <location evidence="2">Membrane</location>
        <topology evidence="2">Multi-pass membrane protein</topology>
    </subcellularLocation>
</comment>
<dbReference type="Pfam" id="PF01040">
    <property type="entry name" value="UbiA"/>
    <property type="match status" value="1"/>
</dbReference>
<reference evidence="8" key="3">
    <citation type="submission" date="2022-06" db="UniProtKB">
        <authorList>
            <consortium name="EnsemblPlants"/>
        </authorList>
    </citation>
    <scope>IDENTIFICATION</scope>
</reference>
<evidence type="ECO:0000256" key="5">
    <source>
        <dbReference type="ARBA" id="ARBA00022692"/>
    </source>
</evidence>
<evidence type="ECO:0000256" key="4">
    <source>
        <dbReference type="ARBA" id="ARBA00022679"/>
    </source>
</evidence>
<keyword evidence="9" id="KW-1185">Reference proteome</keyword>
<evidence type="ECO:0000313" key="9">
    <source>
        <dbReference type="Proteomes" id="UP000015106"/>
    </source>
</evidence>
<evidence type="ECO:0000256" key="2">
    <source>
        <dbReference type="ARBA" id="ARBA00004141"/>
    </source>
</evidence>
<dbReference type="PANTHER" id="PTHR11048:SF28">
    <property type="entry name" value="4-HYDROXYBENZOATE POLYPRENYLTRANSFERASE, MITOCHONDRIAL"/>
    <property type="match status" value="1"/>
</dbReference>
<dbReference type="Gene3D" id="6.10.250.3250">
    <property type="match status" value="1"/>
</dbReference>
<dbReference type="AlphaFoldDB" id="A0A8R7UEC8"/>
<comment type="cofactor">
    <cofactor evidence="1">
        <name>Mg(2+)</name>
        <dbReference type="ChEBI" id="CHEBI:18420"/>
    </cofactor>
</comment>
<evidence type="ECO:0000256" key="1">
    <source>
        <dbReference type="ARBA" id="ARBA00001946"/>
    </source>
</evidence>
<keyword evidence="7" id="KW-0472">Membrane</keyword>
<dbReference type="GO" id="GO:0006744">
    <property type="term" value="P:ubiquinone biosynthetic process"/>
    <property type="evidence" value="ECO:0007669"/>
    <property type="project" value="TreeGrafter"/>
</dbReference>
<dbReference type="Proteomes" id="UP000015106">
    <property type="component" value="Chromosome 5"/>
</dbReference>
<name>A0A8R7UEC8_TRIUA</name>
<reference evidence="8" key="2">
    <citation type="submission" date="2018-03" db="EMBL/GenBank/DDBJ databases">
        <title>The Triticum urartu genome reveals the dynamic nature of wheat genome evolution.</title>
        <authorList>
            <person name="Ling H."/>
            <person name="Ma B."/>
            <person name="Shi X."/>
            <person name="Liu H."/>
            <person name="Dong L."/>
            <person name="Sun H."/>
            <person name="Cao Y."/>
            <person name="Gao Q."/>
            <person name="Zheng S."/>
            <person name="Li Y."/>
            <person name="Yu Y."/>
            <person name="Du H."/>
            <person name="Qi M."/>
            <person name="Li Y."/>
            <person name="Yu H."/>
            <person name="Cui Y."/>
            <person name="Wang N."/>
            <person name="Chen C."/>
            <person name="Wu H."/>
            <person name="Zhao Y."/>
            <person name="Zhang J."/>
            <person name="Li Y."/>
            <person name="Zhou W."/>
            <person name="Zhang B."/>
            <person name="Hu W."/>
            <person name="Eijk M."/>
            <person name="Tang J."/>
            <person name="Witsenboer H."/>
            <person name="Zhao S."/>
            <person name="Li Z."/>
            <person name="Zhang A."/>
            <person name="Wang D."/>
            <person name="Liang C."/>
        </authorList>
    </citation>
    <scope>NUCLEOTIDE SEQUENCE [LARGE SCALE GENOMIC DNA]</scope>
    <source>
        <strain evidence="8">cv. G1812</strain>
    </source>
</reference>
<evidence type="ECO:0000313" key="8">
    <source>
        <dbReference type="EnsemblPlants" id="TuG1812G0500000576.01.T01"/>
    </source>
</evidence>
<dbReference type="PANTHER" id="PTHR11048">
    <property type="entry name" value="PRENYLTRANSFERASES"/>
    <property type="match status" value="1"/>
</dbReference>
<keyword evidence="4" id="KW-0808">Transferase</keyword>
<dbReference type="GO" id="GO:0005743">
    <property type="term" value="C:mitochondrial inner membrane"/>
    <property type="evidence" value="ECO:0007669"/>
    <property type="project" value="TreeGrafter"/>
</dbReference>
<dbReference type="EnsemblPlants" id="TuG1812G0500000576.01.T01">
    <property type="protein sequence ID" value="TuG1812G0500000576.01.T01"/>
    <property type="gene ID" value="TuG1812G0500000576.01"/>
</dbReference>
<dbReference type="InterPro" id="IPR039653">
    <property type="entry name" value="Prenyltransferase"/>
</dbReference>
<dbReference type="Gramene" id="TuG1812G0500000576.01.T01">
    <property type="protein sequence ID" value="TuG1812G0500000576.01.T01"/>
    <property type="gene ID" value="TuG1812G0500000576.01"/>
</dbReference>
<accession>A0A8R7UEC8</accession>
<keyword evidence="6" id="KW-1133">Transmembrane helix</keyword>
<dbReference type="InterPro" id="IPR000537">
    <property type="entry name" value="UbiA_prenyltransferase"/>
</dbReference>
<evidence type="ECO:0000256" key="3">
    <source>
        <dbReference type="ARBA" id="ARBA00005985"/>
    </source>
</evidence>
<dbReference type="GO" id="GO:0016765">
    <property type="term" value="F:transferase activity, transferring alkyl or aryl (other than methyl) groups"/>
    <property type="evidence" value="ECO:0007669"/>
    <property type="project" value="InterPro"/>
</dbReference>
<sequence length="121" mass="13371">MRWSSSVSTSGSPPSATASWVERWSITIAAMPGELPDLKMLVLFGCGAVLLRGAGCTVNDLLDRDIDNKELEEKSKEKAKISYDRRKQLAKLRVKVKKVAEEKLGSQLLHCDVSCCFFSAH</sequence>
<comment type="similarity">
    <text evidence="3">Belongs to the UbiA prenyltransferase family.</text>
</comment>
<evidence type="ECO:0000256" key="7">
    <source>
        <dbReference type="ARBA" id="ARBA00023136"/>
    </source>
</evidence>
<proteinExistence type="inferred from homology"/>
<keyword evidence="5" id="KW-0812">Transmembrane</keyword>